<dbReference type="AlphaFoldDB" id="A0A1J5REB3"/>
<reference evidence="2" key="1">
    <citation type="submission" date="2016-10" db="EMBL/GenBank/DDBJ databases">
        <title>Sequence of Gallionella enrichment culture.</title>
        <authorList>
            <person name="Poehlein A."/>
            <person name="Muehling M."/>
            <person name="Daniel R."/>
        </authorList>
    </citation>
    <scope>NUCLEOTIDE SEQUENCE</scope>
</reference>
<evidence type="ECO:0000313" key="2">
    <source>
        <dbReference type="EMBL" id="OIQ94438.1"/>
    </source>
</evidence>
<protein>
    <submittedName>
        <fullName evidence="2">Uncharacterized protein</fullName>
    </submittedName>
</protein>
<keyword evidence="1" id="KW-0812">Transmembrane</keyword>
<sequence>MFKLPAVIVYMIIAFNITAFTVLLQLDMLIIKSVVFKIIAWAFTIGAWALAYVKRNKVWELF</sequence>
<feature type="transmembrane region" description="Helical" evidence="1">
    <location>
        <begin position="30"/>
        <end position="53"/>
    </location>
</feature>
<dbReference type="EMBL" id="MLJW01000186">
    <property type="protein sequence ID" value="OIQ94438.1"/>
    <property type="molecule type" value="Genomic_DNA"/>
</dbReference>
<evidence type="ECO:0000256" key="1">
    <source>
        <dbReference type="SAM" id="Phobius"/>
    </source>
</evidence>
<organism evidence="2">
    <name type="scientific">mine drainage metagenome</name>
    <dbReference type="NCBI Taxonomy" id="410659"/>
    <lineage>
        <taxon>unclassified sequences</taxon>
        <taxon>metagenomes</taxon>
        <taxon>ecological metagenomes</taxon>
    </lineage>
</organism>
<name>A0A1J5REB3_9ZZZZ</name>
<feature type="transmembrane region" description="Helical" evidence="1">
    <location>
        <begin position="7"/>
        <end position="24"/>
    </location>
</feature>
<keyword evidence="1" id="KW-0472">Membrane</keyword>
<accession>A0A1J5REB3</accession>
<proteinExistence type="predicted"/>
<gene>
    <name evidence="2" type="ORF">GALL_235860</name>
</gene>
<keyword evidence="1" id="KW-1133">Transmembrane helix</keyword>
<comment type="caution">
    <text evidence="2">The sequence shown here is derived from an EMBL/GenBank/DDBJ whole genome shotgun (WGS) entry which is preliminary data.</text>
</comment>